<name>A0ABN2UKP0_9ACTN</name>
<evidence type="ECO:0000256" key="1">
    <source>
        <dbReference type="SAM" id="MobiDB-lite"/>
    </source>
</evidence>
<organism evidence="2 3">
    <name type="scientific">Catenulispora yoronensis</name>
    <dbReference type="NCBI Taxonomy" id="450799"/>
    <lineage>
        <taxon>Bacteria</taxon>
        <taxon>Bacillati</taxon>
        <taxon>Actinomycetota</taxon>
        <taxon>Actinomycetes</taxon>
        <taxon>Catenulisporales</taxon>
        <taxon>Catenulisporaceae</taxon>
        <taxon>Catenulispora</taxon>
    </lineage>
</organism>
<keyword evidence="3" id="KW-1185">Reference proteome</keyword>
<dbReference type="RefSeq" id="WP_344667735.1">
    <property type="nucleotide sequence ID" value="NZ_BAAAQN010000028.1"/>
</dbReference>
<reference evidence="2 3" key="1">
    <citation type="journal article" date="2019" name="Int. J. Syst. Evol. Microbiol.">
        <title>The Global Catalogue of Microorganisms (GCM) 10K type strain sequencing project: providing services to taxonomists for standard genome sequencing and annotation.</title>
        <authorList>
            <consortium name="The Broad Institute Genomics Platform"/>
            <consortium name="The Broad Institute Genome Sequencing Center for Infectious Disease"/>
            <person name="Wu L."/>
            <person name="Ma J."/>
        </authorList>
    </citation>
    <scope>NUCLEOTIDE SEQUENCE [LARGE SCALE GENOMIC DNA]</scope>
    <source>
        <strain evidence="2 3">JCM 16014</strain>
    </source>
</reference>
<accession>A0ABN2UKP0</accession>
<dbReference type="Proteomes" id="UP001500751">
    <property type="component" value="Unassembled WGS sequence"/>
</dbReference>
<protein>
    <submittedName>
        <fullName evidence="2">Uncharacterized protein</fullName>
    </submittedName>
</protein>
<feature type="region of interest" description="Disordered" evidence="1">
    <location>
        <begin position="231"/>
        <end position="265"/>
    </location>
</feature>
<evidence type="ECO:0000313" key="3">
    <source>
        <dbReference type="Proteomes" id="UP001500751"/>
    </source>
</evidence>
<comment type="caution">
    <text evidence="2">The sequence shown here is derived from an EMBL/GenBank/DDBJ whole genome shotgun (WGS) entry which is preliminary data.</text>
</comment>
<dbReference type="EMBL" id="BAAAQN010000028">
    <property type="protein sequence ID" value="GAA2039199.1"/>
    <property type="molecule type" value="Genomic_DNA"/>
</dbReference>
<gene>
    <name evidence="2" type="ORF">GCM10009839_46310</name>
</gene>
<evidence type="ECO:0000313" key="2">
    <source>
        <dbReference type="EMBL" id="GAA2039199.1"/>
    </source>
</evidence>
<sequence length="265" mass="28799">MTSADEPGRPEDAAQAARPLLTYKNMPVPYTTGWSSEEVTLTGSPDMMLRHPPGGGAPYVAYRDEIPGAEIRPHGVLWGRMPDTPGVGEPRFLGQNINRQKAVMERAGCSVCGGDGEVWLVPAMVWEEYLAEDGPGAPYETSDPPVCRACIPLATGTCPNLRQHGFLFLEVRKWSISGVRGYVADPITLKFPEHDNDVPLHGAVGYDAARLRLTLAKGLLVTLRGITAHTDPDRVRGLGRRRGDEQRSASGRARADRIPGPRRGD</sequence>
<proteinExistence type="predicted"/>